<feature type="compositionally biased region" description="Basic and acidic residues" evidence="2">
    <location>
        <begin position="367"/>
        <end position="392"/>
    </location>
</feature>
<dbReference type="PANTHER" id="PTHR14490:SF5">
    <property type="entry name" value="PROTEIN KRI1 HOMOLOG"/>
    <property type="match status" value="1"/>
</dbReference>
<feature type="compositionally biased region" description="Acidic residues" evidence="2">
    <location>
        <begin position="183"/>
        <end position="193"/>
    </location>
</feature>
<name>A0A8H6SE61_MYCCL</name>
<dbReference type="OrthoDB" id="10252032at2759"/>
<dbReference type="AlphaFoldDB" id="A0A8H6SE61"/>
<feature type="compositionally biased region" description="Basic and acidic residues" evidence="2">
    <location>
        <begin position="153"/>
        <end position="171"/>
    </location>
</feature>
<dbReference type="GO" id="GO:0005730">
    <property type="term" value="C:nucleolus"/>
    <property type="evidence" value="ECO:0007669"/>
    <property type="project" value="TreeGrafter"/>
</dbReference>
<feature type="compositionally biased region" description="Polar residues" evidence="2">
    <location>
        <begin position="140"/>
        <end position="152"/>
    </location>
</feature>
<evidence type="ECO:0000256" key="2">
    <source>
        <dbReference type="SAM" id="MobiDB-lite"/>
    </source>
</evidence>
<feature type="region of interest" description="Disordered" evidence="2">
    <location>
        <begin position="435"/>
        <end position="541"/>
    </location>
</feature>
<feature type="region of interest" description="Disordered" evidence="2">
    <location>
        <begin position="110"/>
        <end position="195"/>
    </location>
</feature>
<dbReference type="Pfam" id="PF05178">
    <property type="entry name" value="Kri1"/>
    <property type="match status" value="1"/>
</dbReference>
<feature type="compositionally biased region" description="Basic and acidic residues" evidence="2">
    <location>
        <begin position="658"/>
        <end position="678"/>
    </location>
</feature>
<comment type="caution">
    <text evidence="4">The sequence shown here is derived from an EMBL/GenBank/DDBJ whole genome shotgun (WGS) entry which is preliminary data.</text>
</comment>
<feature type="compositionally biased region" description="Acidic residues" evidence="2">
    <location>
        <begin position="531"/>
        <end position="541"/>
    </location>
</feature>
<evidence type="ECO:0000313" key="4">
    <source>
        <dbReference type="EMBL" id="KAF7297860.1"/>
    </source>
</evidence>
<feature type="region of interest" description="Disordered" evidence="2">
    <location>
        <begin position="225"/>
        <end position="270"/>
    </location>
</feature>
<protein>
    <submittedName>
        <fullName evidence="4">Kri1-C domain-containing protein</fullName>
    </submittedName>
</protein>
<comment type="similarity">
    <text evidence="1">Belongs to the KRI1 family.</text>
</comment>
<dbReference type="InterPro" id="IPR024626">
    <property type="entry name" value="Kri1-like_C"/>
</dbReference>
<evidence type="ECO:0000256" key="1">
    <source>
        <dbReference type="ARBA" id="ARBA00007473"/>
    </source>
</evidence>
<feature type="compositionally biased region" description="Basic residues" evidence="2">
    <location>
        <begin position="497"/>
        <end position="508"/>
    </location>
</feature>
<organism evidence="4 5">
    <name type="scientific">Mycena chlorophos</name>
    <name type="common">Agaric fungus</name>
    <name type="synonym">Agaricus chlorophos</name>
    <dbReference type="NCBI Taxonomy" id="658473"/>
    <lineage>
        <taxon>Eukaryota</taxon>
        <taxon>Fungi</taxon>
        <taxon>Dikarya</taxon>
        <taxon>Basidiomycota</taxon>
        <taxon>Agaricomycotina</taxon>
        <taxon>Agaricomycetes</taxon>
        <taxon>Agaricomycetidae</taxon>
        <taxon>Agaricales</taxon>
        <taxon>Marasmiineae</taxon>
        <taxon>Mycenaceae</taxon>
        <taxon>Mycena</taxon>
    </lineage>
</organism>
<dbReference type="EMBL" id="JACAZE010000015">
    <property type="protein sequence ID" value="KAF7297860.1"/>
    <property type="molecule type" value="Genomic_DNA"/>
</dbReference>
<sequence>MLSDSESEDGRDVHQLTINEHYAKAFEYRKEREELQKLKDQYGSDPDSDEEEESTDSESAESEDSDGEELTPAMDAAILRTLARIKRKDPEIYKDGKDIFAEEQEKSAVAAKGLAQTQPQMPGGSKDKGQSKPLTIRAANLQNALNSGSRSPSPEHEAPLTHAEEQTRLRSETIAAFHGAAAADDDDDDEDDWLVPREKTMAEVEKEEEEYREFLETQVDNLRELVDVGGDDSGVGVAQEEGTKKKKKKQKKKAEENEAGPSRSKEEQDQDFLVNYILNRGWIDRSAKRLPTYKEVTSSKRKGKAKAEDLDIDEDDVDAPNQEDDDDEEEEIFDDIVDRFESSYNFRFEETDGTEIKTYPRALPSAVRREDTKRKDARERRKQRKAEELAQRKEEVKRLKGLKMKEIRARLERAGVATGEAESLKDLGIDLDAPWDPDAHDKQMAGLYALNGGDGEGDDEEEGYENDDEKPTWNDDIDIGDIYVEPDFGGGEQSTKKDKKKKKKKKKKGGEDDDEGVDVDAMDADFVPLAGDDDEEEWDGTEEMRKRKLNEWMDEIYALDFNDLVGGQPTRFHYTSVAPQSYALTASEILQAKDAELNEYMGIKKYAPYRQEGWDKNRNERLKEFKGKIQERMGASGAGAQEGGDGLAKKKRKGKKERMREKAEADATETGIKRKREDDGDAEDAAPTEGSKKKRRRKKKDVD</sequence>
<feature type="compositionally biased region" description="Acidic residues" evidence="2">
    <location>
        <begin position="310"/>
        <end position="329"/>
    </location>
</feature>
<feature type="region of interest" description="Disordered" evidence="2">
    <location>
        <begin position="612"/>
        <end position="703"/>
    </location>
</feature>
<proteinExistence type="inferred from homology"/>
<feature type="compositionally biased region" description="Basic residues" evidence="2">
    <location>
        <begin position="692"/>
        <end position="703"/>
    </location>
</feature>
<gene>
    <name evidence="4" type="ORF">HMN09_01006800</name>
</gene>
<dbReference type="GO" id="GO:0000447">
    <property type="term" value="P:endonucleolytic cleavage in ITS1 to separate SSU-rRNA from 5.8S rRNA and LSU-rRNA from tricistronic rRNA transcript (SSU-rRNA, 5.8S rRNA, LSU-rRNA)"/>
    <property type="evidence" value="ECO:0007669"/>
    <property type="project" value="TreeGrafter"/>
</dbReference>
<keyword evidence="5" id="KW-1185">Reference proteome</keyword>
<dbReference type="Proteomes" id="UP000613580">
    <property type="component" value="Unassembled WGS sequence"/>
</dbReference>
<feature type="compositionally biased region" description="Basic and acidic residues" evidence="2">
    <location>
        <begin position="612"/>
        <end position="631"/>
    </location>
</feature>
<feature type="compositionally biased region" description="Acidic residues" evidence="2">
    <location>
        <begin position="511"/>
        <end position="523"/>
    </location>
</feature>
<evidence type="ECO:0000313" key="5">
    <source>
        <dbReference type="Proteomes" id="UP000613580"/>
    </source>
</evidence>
<feature type="region of interest" description="Disordered" evidence="2">
    <location>
        <begin position="36"/>
        <end position="75"/>
    </location>
</feature>
<dbReference type="InterPro" id="IPR018034">
    <property type="entry name" value="Kri1"/>
</dbReference>
<evidence type="ECO:0000259" key="3">
    <source>
        <dbReference type="Pfam" id="PF12936"/>
    </source>
</evidence>
<accession>A0A8H6SE61</accession>
<dbReference type="PANTHER" id="PTHR14490">
    <property type="entry name" value="ZINC FINGER, ZZ TYPE"/>
    <property type="match status" value="1"/>
</dbReference>
<dbReference type="GO" id="GO:0030686">
    <property type="term" value="C:90S preribosome"/>
    <property type="evidence" value="ECO:0007669"/>
    <property type="project" value="TreeGrafter"/>
</dbReference>
<reference evidence="4" key="1">
    <citation type="submission" date="2020-05" db="EMBL/GenBank/DDBJ databases">
        <title>Mycena genomes resolve the evolution of fungal bioluminescence.</title>
        <authorList>
            <person name="Tsai I.J."/>
        </authorList>
    </citation>
    <scope>NUCLEOTIDE SEQUENCE</scope>
    <source>
        <strain evidence="4">110903Hualien_Pintung</strain>
    </source>
</reference>
<dbReference type="Pfam" id="PF12936">
    <property type="entry name" value="Kri1_C"/>
    <property type="match status" value="1"/>
</dbReference>
<feature type="domain" description="Kri1-like C-terminal" evidence="3">
    <location>
        <begin position="547"/>
        <end position="626"/>
    </location>
</feature>
<feature type="compositionally biased region" description="Gly residues" evidence="2">
    <location>
        <begin position="636"/>
        <end position="646"/>
    </location>
</feature>
<feature type="compositionally biased region" description="Acidic residues" evidence="2">
    <location>
        <begin position="455"/>
        <end position="468"/>
    </location>
</feature>
<feature type="compositionally biased region" description="Acidic residues" evidence="2">
    <location>
        <begin position="46"/>
        <end position="69"/>
    </location>
</feature>
<feature type="region of interest" description="Disordered" evidence="2">
    <location>
        <begin position="292"/>
        <end position="329"/>
    </location>
</feature>
<feature type="region of interest" description="Disordered" evidence="2">
    <location>
        <begin position="351"/>
        <end position="392"/>
    </location>
</feature>